<evidence type="ECO:0000313" key="1">
    <source>
        <dbReference type="EMBL" id="KAI5653829.1"/>
    </source>
</evidence>
<organism evidence="1 2">
    <name type="scientific">Catharanthus roseus</name>
    <name type="common">Madagascar periwinkle</name>
    <name type="synonym">Vinca rosea</name>
    <dbReference type="NCBI Taxonomy" id="4058"/>
    <lineage>
        <taxon>Eukaryota</taxon>
        <taxon>Viridiplantae</taxon>
        <taxon>Streptophyta</taxon>
        <taxon>Embryophyta</taxon>
        <taxon>Tracheophyta</taxon>
        <taxon>Spermatophyta</taxon>
        <taxon>Magnoliopsida</taxon>
        <taxon>eudicotyledons</taxon>
        <taxon>Gunneridae</taxon>
        <taxon>Pentapetalae</taxon>
        <taxon>asterids</taxon>
        <taxon>lamiids</taxon>
        <taxon>Gentianales</taxon>
        <taxon>Apocynaceae</taxon>
        <taxon>Rauvolfioideae</taxon>
        <taxon>Vinceae</taxon>
        <taxon>Catharanthinae</taxon>
        <taxon>Catharanthus</taxon>
    </lineage>
</organism>
<sequence length="170" mass="19160">MEKALKNKLERFEEQGKASRLLSICSISKDQSREQIGEFLSFDSIDPMSSSLCSWGFEALGAIKEIIWGENCVSPCKKPPYHCRVAPTVAGRSGEGLCFCTLLGKDFVVQVDFPALKHGVYRFHDMPVQNSYPFYEGGYQGRPQVRGGRRGGLGERGYYRPQEEFPRHEA</sequence>
<gene>
    <name evidence="1" type="ORF">M9H77_31016</name>
</gene>
<evidence type="ECO:0000313" key="2">
    <source>
        <dbReference type="Proteomes" id="UP001060085"/>
    </source>
</evidence>
<protein>
    <submittedName>
        <fullName evidence="1">Uncharacterized protein</fullName>
    </submittedName>
</protein>
<dbReference type="Proteomes" id="UP001060085">
    <property type="component" value="Linkage Group LG07"/>
</dbReference>
<proteinExistence type="predicted"/>
<accession>A0ACB9ZZ90</accession>
<keyword evidence="2" id="KW-1185">Reference proteome</keyword>
<comment type="caution">
    <text evidence="1">The sequence shown here is derived from an EMBL/GenBank/DDBJ whole genome shotgun (WGS) entry which is preliminary data.</text>
</comment>
<name>A0ACB9ZZ90_CATRO</name>
<reference evidence="2" key="1">
    <citation type="journal article" date="2023" name="Nat. Plants">
        <title>Single-cell RNA sequencing provides a high-resolution roadmap for understanding the multicellular compartmentation of specialized metabolism.</title>
        <authorList>
            <person name="Sun S."/>
            <person name="Shen X."/>
            <person name="Li Y."/>
            <person name="Li Y."/>
            <person name="Wang S."/>
            <person name="Li R."/>
            <person name="Zhang H."/>
            <person name="Shen G."/>
            <person name="Guo B."/>
            <person name="Wei J."/>
            <person name="Xu J."/>
            <person name="St-Pierre B."/>
            <person name="Chen S."/>
            <person name="Sun C."/>
        </authorList>
    </citation>
    <scope>NUCLEOTIDE SEQUENCE [LARGE SCALE GENOMIC DNA]</scope>
</reference>
<dbReference type="EMBL" id="CM044707">
    <property type="protein sequence ID" value="KAI5653829.1"/>
    <property type="molecule type" value="Genomic_DNA"/>
</dbReference>